<gene>
    <name evidence="1" type="ORF">U9M48_032883</name>
</gene>
<keyword evidence="2" id="KW-1185">Reference proteome</keyword>
<dbReference type="Proteomes" id="UP001341281">
    <property type="component" value="Chromosome 07"/>
</dbReference>
<protein>
    <submittedName>
        <fullName evidence="1">Uncharacterized protein</fullName>
    </submittedName>
</protein>
<reference evidence="1 2" key="1">
    <citation type="submission" date="2024-02" db="EMBL/GenBank/DDBJ databases">
        <title>High-quality chromosome-scale genome assembly of Pensacola bahiagrass (Paspalum notatum Flugge var. saurae).</title>
        <authorList>
            <person name="Vega J.M."/>
            <person name="Podio M."/>
            <person name="Orjuela J."/>
            <person name="Siena L.A."/>
            <person name="Pessino S.C."/>
            <person name="Combes M.C."/>
            <person name="Mariac C."/>
            <person name="Albertini E."/>
            <person name="Pupilli F."/>
            <person name="Ortiz J.P.A."/>
            <person name="Leblanc O."/>
        </authorList>
    </citation>
    <scope>NUCLEOTIDE SEQUENCE [LARGE SCALE GENOMIC DNA]</scope>
    <source>
        <strain evidence="1">R1</strain>
        <tissue evidence="1">Leaf</tissue>
    </source>
</reference>
<evidence type="ECO:0000313" key="1">
    <source>
        <dbReference type="EMBL" id="WVZ86040.1"/>
    </source>
</evidence>
<evidence type="ECO:0000313" key="2">
    <source>
        <dbReference type="Proteomes" id="UP001341281"/>
    </source>
</evidence>
<accession>A0AAQ3U678</accession>
<organism evidence="1 2">
    <name type="scientific">Paspalum notatum var. saurae</name>
    <dbReference type="NCBI Taxonomy" id="547442"/>
    <lineage>
        <taxon>Eukaryota</taxon>
        <taxon>Viridiplantae</taxon>
        <taxon>Streptophyta</taxon>
        <taxon>Embryophyta</taxon>
        <taxon>Tracheophyta</taxon>
        <taxon>Spermatophyta</taxon>
        <taxon>Magnoliopsida</taxon>
        <taxon>Liliopsida</taxon>
        <taxon>Poales</taxon>
        <taxon>Poaceae</taxon>
        <taxon>PACMAD clade</taxon>
        <taxon>Panicoideae</taxon>
        <taxon>Andropogonodae</taxon>
        <taxon>Paspaleae</taxon>
        <taxon>Paspalinae</taxon>
        <taxon>Paspalum</taxon>
    </lineage>
</organism>
<dbReference type="AlphaFoldDB" id="A0AAQ3U678"/>
<dbReference type="EMBL" id="CP144751">
    <property type="protein sequence ID" value="WVZ86040.1"/>
    <property type="molecule type" value="Genomic_DNA"/>
</dbReference>
<sequence length="86" mass="9156">MGEAGGRGDLTSGHGWAPVLGDAHPHEGRIQFISSSLVWIWGGRRIGRSPRGQPASSSLRVTSPYHACARVLLRAWSPVPGSSSRL</sequence>
<name>A0AAQ3U678_PASNO</name>
<proteinExistence type="predicted"/>